<keyword evidence="1" id="KW-0472">Membrane</keyword>
<keyword evidence="1" id="KW-0812">Transmembrane</keyword>
<proteinExistence type="predicted"/>
<dbReference type="AlphaFoldDB" id="A0A1W6K942"/>
<reference evidence="2 3" key="1">
    <citation type="submission" date="2017-04" db="EMBL/GenBank/DDBJ databases">
        <title>Genome Sequence of Marinobacter salarius strain SMR5 Isolated from a culture of the Diatom Skeletonema marinoi.</title>
        <authorList>
            <person name="Topel M."/>
            <person name="Pinder M.I.M."/>
            <person name="Johansson O.N."/>
            <person name="Kourtchenko O."/>
            <person name="Godhe A."/>
            <person name="Clarke A.K."/>
        </authorList>
    </citation>
    <scope>NUCLEOTIDE SEQUENCE [LARGE SCALE GENOMIC DNA]</scope>
    <source>
        <strain evidence="2 3">SMR5</strain>
    </source>
</reference>
<accession>A0A1W6K942</accession>
<keyword evidence="1" id="KW-1133">Transmembrane helix</keyword>
<dbReference type="Proteomes" id="UP000193100">
    <property type="component" value="Chromosome"/>
</dbReference>
<evidence type="ECO:0000313" key="3">
    <source>
        <dbReference type="Proteomes" id="UP000193100"/>
    </source>
</evidence>
<dbReference type="EMBL" id="CP020931">
    <property type="protein sequence ID" value="ARM83933.1"/>
    <property type="molecule type" value="Genomic_DNA"/>
</dbReference>
<protein>
    <submittedName>
        <fullName evidence="2">Uncharacterized protein</fullName>
    </submittedName>
</protein>
<feature type="transmembrane region" description="Helical" evidence="1">
    <location>
        <begin position="95"/>
        <end position="113"/>
    </location>
</feature>
<sequence>MNESNSNQGKTDAQSWEKARLWHELKESQAREGLLAHAGHELLYELDRELGGDMPKKVRRACDQLSDALPRDLRQQLEPGMPPYVEEKMGRLTKIIMAVGFPIMLGLLVWAYAVTLVD</sequence>
<organism evidence="2 3">
    <name type="scientific">Marinobacter salarius</name>
    <dbReference type="NCBI Taxonomy" id="1420917"/>
    <lineage>
        <taxon>Bacteria</taxon>
        <taxon>Pseudomonadati</taxon>
        <taxon>Pseudomonadota</taxon>
        <taxon>Gammaproteobacteria</taxon>
        <taxon>Pseudomonadales</taxon>
        <taxon>Marinobacteraceae</taxon>
        <taxon>Marinobacter</taxon>
    </lineage>
</organism>
<dbReference type="RefSeq" id="WP_085680269.1">
    <property type="nucleotide sequence ID" value="NZ_CP020931.1"/>
</dbReference>
<evidence type="ECO:0000256" key="1">
    <source>
        <dbReference type="SAM" id="Phobius"/>
    </source>
</evidence>
<dbReference type="GeneID" id="77255816"/>
<name>A0A1W6K942_9GAMM</name>
<gene>
    <name evidence="2" type="ORF">MARSALSMR5_01855</name>
</gene>
<evidence type="ECO:0000313" key="2">
    <source>
        <dbReference type="EMBL" id="ARM83933.1"/>
    </source>
</evidence>